<dbReference type="PATRIC" id="fig|1158609.3.peg.164"/>
<dbReference type="HOGENOM" id="CLU_1592003_0_0_9"/>
<proteinExistence type="predicted"/>
<keyword evidence="4" id="KW-1185">Reference proteome</keyword>
<dbReference type="EMBL" id="AJAS01000002">
    <property type="protein sequence ID" value="EOI06835.1"/>
    <property type="molecule type" value="Genomic_DNA"/>
</dbReference>
<dbReference type="OrthoDB" id="2181379at2"/>
<comment type="caution">
    <text evidence="1">The sequence shown here is derived from an EMBL/GenBank/DDBJ whole genome shotgun (WGS) entry which is preliminary data.</text>
</comment>
<evidence type="ECO:0000313" key="3">
    <source>
        <dbReference type="Proteomes" id="UP000013781"/>
    </source>
</evidence>
<reference evidence="2 4" key="2">
    <citation type="submission" date="2013-03" db="EMBL/GenBank/DDBJ databases">
        <title>The Genome Sequence of Enterococcus moraviensis BAA-383 (PacBio/Illumina hybrid assembly).</title>
        <authorList>
            <consortium name="The Broad Institute Genomics Platform"/>
            <consortium name="The Broad Institute Genome Sequencing Center for Infectious Disease"/>
            <person name="Earl A."/>
            <person name="Russ C."/>
            <person name="Gilmore M."/>
            <person name="Surin D."/>
            <person name="Walker B."/>
            <person name="Young S."/>
            <person name="Zeng Q."/>
            <person name="Gargeya S."/>
            <person name="Fitzgerald M."/>
            <person name="Haas B."/>
            <person name="Abouelleil A."/>
            <person name="Allen A.W."/>
            <person name="Alvarado L."/>
            <person name="Arachchi H.M."/>
            <person name="Berlin A.M."/>
            <person name="Chapman S.B."/>
            <person name="Gainer-Dewar J."/>
            <person name="Goldberg J."/>
            <person name="Griggs A."/>
            <person name="Gujja S."/>
            <person name="Hansen M."/>
            <person name="Howarth C."/>
            <person name="Imamovic A."/>
            <person name="Ireland A."/>
            <person name="Larimer J."/>
            <person name="McCowan C."/>
            <person name="Murphy C."/>
            <person name="Pearson M."/>
            <person name="Poon T.W."/>
            <person name="Priest M."/>
            <person name="Roberts A."/>
            <person name="Saif S."/>
            <person name="Shea T."/>
            <person name="Sisk P."/>
            <person name="Sykes S."/>
            <person name="Wortman J."/>
            <person name="Nusbaum C."/>
            <person name="Birren B."/>
        </authorList>
    </citation>
    <scope>NUCLEOTIDE SEQUENCE [LARGE SCALE GENOMIC DNA]</scope>
    <source>
        <strain evidence="2 4">ATCC BAA-383</strain>
    </source>
</reference>
<reference evidence="1 3" key="1">
    <citation type="submission" date="2013-02" db="EMBL/GenBank/DDBJ databases">
        <title>The Genome Sequence of Enterococcus moraviensis BAA-383.</title>
        <authorList>
            <consortium name="The Broad Institute Genome Sequencing Platform"/>
            <consortium name="The Broad Institute Genome Sequencing Center for Infectious Disease"/>
            <person name="Earl A.M."/>
            <person name="Gilmore M.S."/>
            <person name="Lebreton F."/>
            <person name="Walker B."/>
            <person name="Young S.K."/>
            <person name="Zeng Q."/>
            <person name="Gargeya S."/>
            <person name="Fitzgerald M."/>
            <person name="Haas B."/>
            <person name="Abouelleil A."/>
            <person name="Alvarado L."/>
            <person name="Arachchi H.M."/>
            <person name="Berlin A.M."/>
            <person name="Chapman S.B."/>
            <person name="Dewar J."/>
            <person name="Goldberg J."/>
            <person name="Griggs A."/>
            <person name="Gujja S."/>
            <person name="Hansen M."/>
            <person name="Howarth C."/>
            <person name="Imamovic A."/>
            <person name="Larimer J."/>
            <person name="McCowan C."/>
            <person name="Murphy C."/>
            <person name="Neiman D."/>
            <person name="Pearson M."/>
            <person name="Priest M."/>
            <person name="Roberts A."/>
            <person name="Saif S."/>
            <person name="Shea T."/>
            <person name="Sisk P."/>
            <person name="Sykes S."/>
            <person name="Wortman J."/>
            <person name="Nusbaum C."/>
            <person name="Birren B."/>
        </authorList>
    </citation>
    <scope>NUCLEOTIDE SEQUENCE [LARGE SCALE GENOMIC DNA]</scope>
    <source>
        <strain evidence="1 3">ATCC BAA-383</strain>
    </source>
</reference>
<dbReference type="EMBL" id="ASWB01000004">
    <property type="protein sequence ID" value="EOT65178.1"/>
    <property type="molecule type" value="Genomic_DNA"/>
</dbReference>
<evidence type="ECO:0000313" key="2">
    <source>
        <dbReference type="EMBL" id="EOT65178.1"/>
    </source>
</evidence>
<protein>
    <submittedName>
        <fullName evidence="1">Uncharacterized protein</fullName>
    </submittedName>
</protein>
<name>R2RCS8_9ENTE</name>
<dbReference type="eggNOG" id="ENOG5032Z55">
    <property type="taxonomic scope" value="Bacteria"/>
</dbReference>
<evidence type="ECO:0000313" key="1">
    <source>
        <dbReference type="EMBL" id="EOI06835.1"/>
    </source>
</evidence>
<dbReference type="AlphaFoldDB" id="R2RCS8"/>
<dbReference type="Proteomes" id="UP000014157">
    <property type="component" value="Unassembled WGS sequence"/>
</dbReference>
<sequence length="167" mass="19605">MAGLQTDRNQYFYSEDIQGQQYQAIVRLALEQKCTFFEFCIRHDIDFKGDNTYSYHKKAYELISELNSFLITKIETNSWATSMVIAREKVVEVYRFELNSDSLSILLNYSKSIGDWQGPNLPEDITFFQDEKMWLGTVGHEKMSWWFLTDTECQEVRDRGIALFGGM</sequence>
<evidence type="ECO:0000313" key="4">
    <source>
        <dbReference type="Proteomes" id="UP000014157"/>
    </source>
</evidence>
<dbReference type="RefSeq" id="WP_010763600.1">
    <property type="nucleotide sequence ID" value="NZ_ASWB01000004.1"/>
</dbReference>
<dbReference type="STRING" id="155617.RV09_GL000913"/>
<gene>
    <name evidence="2" type="ORF">I586_02912</name>
    <name evidence="1" type="ORF">UAY_00177</name>
</gene>
<accession>R2RCS8</accession>
<dbReference type="Proteomes" id="UP000013781">
    <property type="component" value="Unassembled WGS sequence"/>
</dbReference>
<organism evidence="1 3">
    <name type="scientific">Enterococcus moraviensis ATCC BAA-383</name>
    <dbReference type="NCBI Taxonomy" id="1158609"/>
    <lineage>
        <taxon>Bacteria</taxon>
        <taxon>Bacillati</taxon>
        <taxon>Bacillota</taxon>
        <taxon>Bacilli</taxon>
        <taxon>Lactobacillales</taxon>
        <taxon>Enterococcaceae</taxon>
        <taxon>Enterococcus</taxon>
    </lineage>
</organism>